<comment type="caution">
    <text evidence="2">The sequence shown here is derived from an EMBL/GenBank/DDBJ whole genome shotgun (WGS) entry which is preliminary data.</text>
</comment>
<evidence type="ECO:0000256" key="1">
    <source>
        <dbReference type="SAM" id="Phobius"/>
    </source>
</evidence>
<proteinExistence type="predicted"/>
<accession>A0A0P6X190</accession>
<dbReference type="EMBL" id="LGCL01000036">
    <property type="protein sequence ID" value="KPL73083.1"/>
    <property type="molecule type" value="Genomic_DNA"/>
</dbReference>
<feature type="transmembrane region" description="Helical" evidence="1">
    <location>
        <begin position="12"/>
        <end position="34"/>
    </location>
</feature>
<name>A0A0P6X190_9CHLR</name>
<protein>
    <submittedName>
        <fullName evidence="2">Uncharacterized protein</fullName>
    </submittedName>
</protein>
<dbReference type="Proteomes" id="UP000050417">
    <property type="component" value="Unassembled WGS sequence"/>
</dbReference>
<dbReference type="STRING" id="1134406.ADN00_14935"/>
<gene>
    <name evidence="2" type="ORF">ADN00_14935</name>
</gene>
<sequence>MSNEKRAKTPWYLWPFVALWDLLAFILSLTGRLVGSLLGMALMIVGLVLTVTIIASPVGIPILIVGLLIVLRSLF</sequence>
<keyword evidence="1" id="KW-1133">Transmembrane helix</keyword>
<dbReference type="AlphaFoldDB" id="A0A0P6X190"/>
<keyword evidence="3" id="KW-1185">Reference proteome</keyword>
<feature type="transmembrane region" description="Helical" evidence="1">
    <location>
        <begin position="40"/>
        <end position="71"/>
    </location>
</feature>
<organism evidence="2 3">
    <name type="scientific">Ornatilinea apprima</name>
    <dbReference type="NCBI Taxonomy" id="1134406"/>
    <lineage>
        <taxon>Bacteria</taxon>
        <taxon>Bacillati</taxon>
        <taxon>Chloroflexota</taxon>
        <taxon>Anaerolineae</taxon>
        <taxon>Anaerolineales</taxon>
        <taxon>Anaerolineaceae</taxon>
        <taxon>Ornatilinea</taxon>
    </lineage>
</organism>
<dbReference type="OrthoDB" id="166949at2"/>
<evidence type="ECO:0000313" key="3">
    <source>
        <dbReference type="Proteomes" id="UP000050417"/>
    </source>
</evidence>
<evidence type="ECO:0000313" key="2">
    <source>
        <dbReference type="EMBL" id="KPL73083.1"/>
    </source>
</evidence>
<dbReference type="RefSeq" id="WP_075063834.1">
    <property type="nucleotide sequence ID" value="NZ_LGCL01000036.1"/>
</dbReference>
<keyword evidence="1" id="KW-0812">Transmembrane</keyword>
<keyword evidence="1" id="KW-0472">Membrane</keyword>
<reference evidence="2 3" key="1">
    <citation type="submission" date="2015-07" db="EMBL/GenBank/DDBJ databases">
        <title>Genome sequence of Ornatilinea apprima DSM 23815.</title>
        <authorList>
            <person name="Hemp J."/>
            <person name="Ward L.M."/>
            <person name="Pace L.A."/>
            <person name="Fischer W.W."/>
        </authorList>
    </citation>
    <scope>NUCLEOTIDE SEQUENCE [LARGE SCALE GENOMIC DNA]</scope>
    <source>
        <strain evidence="2 3">P3M-1</strain>
    </source>
</reference>